<dbReference type="PANTHER" id="PTHR43734:SF4">
    <property type="entry name" value="AMINE OXIDASE DOMAIN-CONTAINING PROTEIN"/>
    <property type="match status" value="1"/>
</dbReference>
<evidence type="ECO:0000256" key="1">
    <source>
        <dbReference type="ARBA" id="ARBA00006046"/>
    </source>
</evidence>
<dbReference type="InterPro" id="IPR036188">
    <property type="entry name" value="FAD/NAD-bd_sf"/>
</dbReference>
<dbReference type="EMBL" id="AP025591">
    <property type="protein sequence ID" value="BDG02221.1"/>
    <property type="molecule type" value="Genomic_DNA"/>
</dbReference>
<keyword evidence="5" id="KW-1185">Reference proteome</keyword>
<dbReference type="SUPFAM" id="SSF51905">
    <property type="entry name" value="FAD/NAD(P)-binding domain"/>
    <property type="match status" value="1"/>
</dbReference>
<dbReference type="InterPro" id="IPR002937">
    <property type="entry name" value="Amino_oxidase"/>
</dbReference>
<protein>
    <submittedName>
        <fullName evidence="4">Phytoene dehydrogenase</fullName>
    </submittedName>
</protein>
<sequence length="558" mass="60769">MTGVGGDGRVDALVIGAGISGLVAATDLAARGHRVLVVEHDHQAGGLMAGMRRRGFHFDVGCQSFEDMGIVFPLLDAYGLSDLATFRRARYRLAMPGLDVDVESIPQVRAAFQRAFPDSAAAFGRVFDLHARTSELIRALFVPERIPHVVDGGGASLARWVLGALGGSSPAALVRRVRDLRTWMLEDFERWYARELPPSSARDLLSRCGYTGMNVFVASAFWHLWADDYWYPEGGLQAFFERWVARLEARGVRFMFKRTVTALEVRGGRVEAAVTHHGERLAADEVVYTGDPRQALRLVGRERFPPARAARLERTRHSDALVSVYLGLDLAPEALRERLRTAHVFYFPDPGCRTALDADAGAHRKAFLEVTAHGLFDPTLAPPGKTAVVLQAFTRHDWQDGWGTGLTGDTAREERGTPRPPAYRALKRRVADDLLATFERLVPGASSRVEFLDVGAPPSTVRFTRNAFGGSCGFALDWRNFPFALPLGNAATPLANLHAAGHFTVWPGAVPTAALSGKIAARRADARLRARRPRPRPVAPAPGGAAEDLAAEPGRGAA</sequence>
<name>A0ABN6MPA8_9BACT</name>
<gene>
    <name evidence="4" type="ORF">AMOR_12170</name>
</gene>
<dbReference type="PRINTS" id="PR00420">
    <property type="entry name" value="RNGMNOXGNASE"/>
</dbReference>
<reference evidence="5" key="1">
    <citation type="journal article" date="2022" name="Int. J. Syst. Evol. Microbiol.">
        <title>Anaeromyxobacter oryzae sp. nov., Anaeromyxobacter diazotrophicus sp. nov. and Anaeromyxobacter paludicola sp. nov., isolated from paddy soils.</title>
        <authorList>
            <person name="Itoh H."/>
            <person name="Xu Z."/>
            <person name="Mise K."/>
            <person name="Masuda Y."/>
            <person name="Ushijima N."/>
            <person name="Hayakawa C."/>
            <person name="Shiratori Y."/>
            <person name="Senoo K."/>
        </authorList>
    </citation>
    <scope>NUCLEOTIDE SEQUENCE [LARGE SCALE GENOMIC DNA]</scope>
    <source>
        <strain evidence="5">Red232</strain>
    </source>
</reference>
<comment type="similarity">
    <text evidence="1">Belongs to the carotenoid/retinoid oxidoreductase family.</text>
</comment>
<dbReference type="PANTHER" id="PTHR43734">
    <property type="entry name" value="PHYTOENE DESATURASE"/>
    <property type="match status" value="1"/>
</dbReference>
<dbReference type="RefSeq" id="WP_248359657.1">
    <property type="nucleotide sequence ID" value="NZ_AP025591.1"/>
</dbReference>
<proteinExistence type="inferred from homology"/>
<dbReference type="Gene3D" id="3.50.50.60">
    <property type="entry name" value="FAD/NAD(P)-binding domain"/>
    <property type="match status" value="2"/>
</dbReference>
<evidence type="ECO:0000259" key="3">
    <source>
        <dbReference type="Pfam" id="PF01593"/>
    </source>
</evidence>
<dbReference type="Proteomes" id="UP001162891">
    <property type="component" value="Chromosome"/>
</dbReference>
<evidence type="ECO:0000313" key="5">
    <source>
        <dbReference type="Proteomes" id="UP001162891"/>
    </source>
</evidence>
<organism evidence="4 5">
    <name type="scientific">Anaeromyxobacter oryzae</name>
    <dbReference type="NCBI Taxonomy" id="2918170"/>
    <lineage>
        <taxon>Bacteria</taxon>
        <taxon>Pseudomonadati</taxon>
        <taxon>Myxococcota</taxon>
        <taxon>Myxococcia</taxon>
        <taxon>Myxococcales</taxon>
        <taxon>Cystobacterineae</taxon>
        <taxon>Anaeromyxobacteraceae</taxon>
        <taxon>Anaeromyxobacter</taxon>
    </lineage>
</organism>
<evidence type="ECO:0000313" key="4">
    <source>
        <dbReference type="EMBL" id="BDG02221.1"/>
    </source>
</evidence>
<accession>A0ABN6MPA8</accession>
<feature type="domain" description="Amine oxidase" evidence="3">
    <location>
        <begin position="19"/>
        <end position="402"/>
    </location>
</feature>
<evidence type="ECO:0000256" key="2">
    <source>
        <dbReference type="SAM" id="MobiDB-lite"/>
    </source>
</evidence>
<dbReference type="Pfam" id="PF01593">
    <property type="entry name" value="Amino_oxidase"/>
    <property type="match status" value="1"/>
</dbReference>
<feature type="region of interest" description="Disordered" evidence="2">
    <location>
        <begin position="526"/>
        <end position="558"/>
    </location>
</feature>